<dbReference type="InterPro" id="IPR001610">
    <property type="entry name" value="PAC"/>
</dbReference>
<dbReference type="InterPro" id="IPR052155">
    <property type="entry name" value="Biofilm_reg_signaling"/>
</dbReference>
<dbReference type="InterPro" id="IPR035919">
    <property type="entry name" value="EAL_sf"/>
</dbReference>
<dbReference type="InterPro" id="IPR035965">
    <property type="entry name" value="PAS-like_dom_sf"/>
</dbReference>
<dbReference type="InterPro" id="IPR043128">
    <property type="entry name" value="Rev_trsase/Diguanyl_cyclase"/>
</dbReference>
<dbReference type="CDD" id="cd01949">
    <property type="entry name" value="GGDEF"/>
    <property type="match status" value="1"/>
</dbReference>
<dbReference type="Pfam" id="PF00563">
    <property type="entry name" value="EAL"/>
    <property type="match status" value="1"/>
</dbReference>
<name>A0ABY3CB33_9GAMM</name>
<gene>
    <name evidence="5" type="ORF">EKO24_009115</name>
</gene>
<feature type="domain" description="PAS" evidence="1">
    <location>
        <begin position="368"/>
        <end position="438"/>
    </location>
</feature>
<dbReference type="InterPro" id="IPR013656">
    <property type="entry name" value="PAS_4"/>
</dbReference>
<dbReference type="SUPFAM" id="SSF141868">
    <property type="entry name" value="EAL domain-like"/>
    <property type="match status" value="1"/>
</dbReference>
<dbReference type="Gene3D" id="3.30.70.270">
    <property type="match status" value="1"/>
</dbReference>
<dbReference type="NCBIfam" id="TIGR00229">
    <property type="entry name" value="sensory_box"/>
    <property type="match status" value="2"/>
</dbReference>
<dbReference type="Gene3D" id="2.10.70.100">
    <property type="match status" value="1"/>
</dbReference>
<feature type="domain" description="PAC" evidence="2">
    <location>
        <begin position="570"/>
        <end position="623"/>
    </location>
</feature>
<dbReference type="Pfam" id="PF13682">
    <property type="entry name" value="CZB"/>
    <property type="match status" value="1"/>
</dbReference>
<dbReference type="SMART" id="SM00267">
    <property type="entry name" value="GGDEF"/>
    <property type="match status" value="1"/>
</dbReference>
<dbReference type="Gene3D" id="3.20.20.450">
    <property type="entry name" value="EAL domain"/>
    <property type="match status" value="1"/>
</dbReference>
<dbReference type="Pfam" id="PF00990">
    <property type="entry name" value="GGDEF"/>
    <property type="match status" value="1"/>
</dbReference>
<dbReference type="SUPFAM" id="SSF53850">
    <property type="entry name" value="Periplasmic binding protein-like II"/>
    <property type="match status" value="1"/>
</dbReference>
<dbReference type="Pfam" id="PF12974">
    <property type="entry name" value="Phosphonate-bd"/>
    <property type="match status" value="1"/>
</dbReference>
<proteinExistence type="predicted"/>
<dbReference type="PROSITE" id="PS50883">
    <property type="entry name" value="EAL"/>
    <property type="match status" value="1"/>
</dbReference>
<dbReference type="CDD" id="cd00130">
    <property type="entry name" value="PAS"/>
    <property type="match status" value="3"/>
</dbReference>
<evidence type="ECO:0000313" key="5">
    <source>
        <dbReference type="EMBL" id="TRW96092.1"/>
    </source>
</evidence>
<dbReference type="Gene3D" id="3.30.450.20">
    <property type="entry name" value="PAS domain"/>
    <property type="match status" value="3"/>
</dbReference>
<dbReference type="PROSITE" id="PS50112">
    <property type="entry name" value="PAS"/>
    <property type="match status" value="2"/>
</dbReference>
<dbReference type="PANTHER" id="PTHR44757:SF2">
    <property type="entry name" value="BIOFILM ARCHITECTURE MAINTENANCE PROTEIN MBAA"/>
    <property type="match status" value="1"/>
</dbReference>
<dbReference type="SMART" id="SM00052">
    <property type="entry name" value="EAL"/>
    <property type="match status" value="1"/>
</dbReference>
<comment type="caution">
    <text evidence="5">The sequence shown here is derived from an EMBL/GenBank/DDBJ whole genome shotgun (WGS) entry which is preliminary data.</text>
</comment>
<dbReference type="Pfam" id="PF08448">
    <property type="entry name" value="PAS_4"/>
    <property type="match status" value="1"/>
</dbReference>
<dbReference type="CDD" id="cd01948">
    <property type="entry name" value="EAL"/>
    <property type="match status" value="1"/>
</dbReference>
<dbReference type="InterPro" id="IPR001633">
    <property type="entry name" value="EAL_dom"/>
</dbReference>
<dbReference type="SMART" id="SM00091">
    <property type="entry name" value="PAS"/>
    <property type="match status" value="2"/>
</dbReference>
<evidence type="ECO:0000259" key="1">
    <source>
        <dbReference type="PROSITE" id="PS50112"/>
    </source>
</evidence>
<evidence type="ECO:0000259" key="3">
    <source>
        <dbReference type="PROSITE" id="PS50883"/>
    </source>
</evidence>
<dbReference type="InterPro" id="IPR000160">
    <property type="entry name" value="GGDEF_dom"/>
</dbReference>
<dbReference type="Pfam" id="PF13426">
    <property type="entry name" value="PAS_9"/>
    <property type="match status" value="1"/>
</dbReference>
<dbReference type="InterPro" id="IPR025991">
    <property type="entry name" value="Chemoreceptor_zinc-bind_dom"/>
</dbReference>
<dbReference type="Gene3D" id="3.40.190.10">
    <property type="entry name" value="Periplasmic binding protein-like II"/>
    <property type="match status" value="2"/>
</dbReference>
<dbReference type="InterPro" id="IPR029787">
    <property type="entry name" value="Nucleotide_cyclase"/>
</dbReference>
<sequence length="1300" mass="145635">MMKILTCRINLLIRTPMLWVCLISSVLPLAETFGAEPVKIGVLAFRPKPQTLAQWQPLVSVLKQAMPERDFEIEVLTFPELDMAVASRQLDFVLTNPGHYVLLARRSGLSAPLATLAVNDNGRPNTAFGGVIFSRAQQADINTLGDIDGKTIAVTSTDSLGGYQMQAYELQQAGVRLPQDAKLVITGMPHDNVVEAVLTGRADVGFVRTGVLESMARESKLDITQLKVLNSQNLPGFPALVSTQLYPEWPIASLPHIDDGLAKHVAAILFLLDENTAVTRAMDIYGFSVPADYTPVADLLKELRLPPFDSGPQFTLQDVLLRYRLQVASASIASGFILLLVFRLLLTKRKLEAAHQALLSKKQQLQEAERKHSDILESVNSYIYLKDTEGRYLFANRPVRELFGMSMDEIVGQGDEKFFDAETTEKLRTNDRQVLENRETLNIEETNLNLKDGQISTYLTVKLPLCNETGEVYALCGISTDITERKQAEDRLRKSEESLKESQIIAGLGSYVLDIPSNRWESSDVLDKLFGIDPMYERTVEGWAALIHPYDRAMMEDFFKNEVLGHGNIFDKEYRIVRAENQAERWVHGLGKLEFDAQGQPVKMHGTIQDITERKRVEEKLQLAARVFTHAREGIMITTADGTIVDVNDTFSAITGYAREEVLGRNPRLFSSGLQSREFYTALWDDLIENGYWYGEIWNRRKNGEVYALMLTISAVCDAHNNTQHYVALFSDITSLKEHEKQLEHIAHYDALTNLPNRVLLADRLRQAMSQAQRRNQRLAVVFLDLDGFKAINDNHGHEAGDQLLMIIAIRMKQALREGDTLARLGGDEFVAVMLDLADTEASIPMLTRLLNAAAQPLHIGGLSLQVSASLGITFYPQQEDVDADQLLRQADQAMYQAKLAGKNRYHVFDAEQDRSVRGYHESIEHIRNALAEREFVLYYQPKVNMRTGKVIGAEALIRWQHPEKGLLPPNLFLPVIENHPLSIQLGEWVIEAALAQLELWHSAGLDIPVSVNINALQLQQPNFIEHLSNLLLSHPTIKPGNLEMEVLETSALEDLVHVSQVIAASRKLGVNFALDDFGTGYSSMTYLKRLPVTQLKIDQSFVRDMLDDPDDLAIVQGILGLANAFYREVIAEGVETIAHGTVLLQLGCELGQGYGIARPMPAHEFPGWFSAWQPDPKWANLPIADHGSLSILHAAVELRAWFAAIESYLKSERNDSPPLDPMQCRFGIWLNTVGLEGHIGQQAFTTIKPLHRQIHACAAELCELKINGQSPEALAMLAELYQQRDTLLKQLEILTLEKR</sequence>
<dbReference type="Pfam" id="PF08447">
    <property type="entry name" value="PAS_3"/>
    <property type="match status" value="1"/>
</dbReference>
<dbReference type="InterPro" id="IPR000700">
    <property type="entry name" value="PAS-assoc_C"/>
</dbReference>
<keyword evidence="6" id="KW-1185">Reference proteome</keyword>
<feature type="domain" description="PAS" evidence="1">
    <location>
        <begin position="620"/>
        <end position="666"/>
    </location>
</feature>
<reference evidence="5 6" key="1">
    <citation type="journal article" date="2019" name="Antonie Van Leeuwenhoek">
        <title>Description of 'Ca. Methylobacter oryzae' KRF1, a novel species from the environmentally important Methylobacter clade 2.</title>
        <authorList>
            <person name="Khatri K."/>
            <person name="Mohite J.A."/>
            <person name="Pandit P.S."/>
            <person name="Bahulikar R."/>
            <person name="Rahalkar M.C."/>
        </authorList>
    </citation>
    <scope>NUCLEOTIDE SEQUENCE [LARGE SCALE GENOMIC DNA]</scope>
    <source>
        <strain evidence="5 6">KRF1</strain>
    </source>
</reference>
<feature type="domain" description="PAC" evidence="2">
    <location>
        <begin position="693"/>
        <end position="745"/>
    </location>
</feature>
<dbReference type="SUPFAM" id="SSF55073">
    <property type="entry name" value="Nucleotide cyclase"/>
    <property type="match status" value="1"/>
</dbReference>
<dbReference type="Proteomes" id="UP000733744">
    <property type="component" value="Unassembled WGS sequence"/>
</dbReference>
<protein>
    <submittedName>
        <fullName evidence="5">EAL domain-containing protein</fullName>
    </submittedName>
</protein>
<dbReference type="PROSITE" id="PS50113">
    <property type="entry name" value="PAC"/>
    <property type="match status" value="3"/>
</dbReference>
<evidence type="ECO:0000259" key="2">
    <source>
        <dbReference type="PROSITE" id="PS50113"/>
    </source>
</evidence>
<feature type="domain" description="GGDEF" evidence="4">
    <location>
        <begin position="777"/>
        <end position="911"/>
    </location>
</feature>
<dbReference type="PANTHER" id="PTHR44757">
    <property type="entry name" value="DIGUANYLATE CYCLASE DGCP"/>
    <property type="match status" value="1"/>
</dbReference>
<dbReference type="NCBIfam" id="TIGR00254">
    <property type="entry name" value="GGDEF"/>
    <property type="match status" value="1"/>
</dbReference>
<dbReference type="EMBL" id="RYFG02000085">
    <property type="protein sequence ID" value="TRW96092.1"/>
    <property type="molecule type" value="Genomic_DNA"/>
</dbReference>
<dbReference type="InterPro" id="IPR013655">
    <property type="entry name" value="PAS_fold_3"/>
</dbReference>
<feature type="domain" description="EAL" evidence="3">
    <location>
        <begin position="920"/>
        <end position="1174"/>
    </location>
</feature>
<feature type="domain" description="PAC" evidence="2">
    <location>
        <begin position="441"/>
        <end position="494"/>
    </location>
</feature>
<dbReference type="InterPro" id="IPR000014">
    <property type="entry name" value="PAS"/>
</dbReference>
<dbReference type="PROSITE" id="PS50887">
    <property type="entry name" value="GGDEF"/>
    <property type="match status" value="1"/>
</dbReference>
<accession>A0ABY3CB33</accession>
<dbReference type="Gene3D" id="1.20.120.30">
    <property type="entry name" value="Aspartate receptor, ligand-binding domain"/>
    <property type="match status" value="1"/>
</dbReference>
<evidence type="ECO:0000259" key="4">
    <source>
        <dbReference type="PROSITE" id="PS50887"/>
    </source>
</evidence>
<organism evidence="5 6">
    <name type="scientific">Candidatus Methylobacter oryzae</name>
    <dbReference type="NCBI Taxonomy" id="2497749"/>
    <lineage>
        <taxon>Bacteria</taxon>
        <taxon>Pseudomonadati</taxon>
        <taxon>Pseudomonadota</taxon>
        <taxon>Gammaproteobacteria</taxon>
        <taxon>Methylococcales</taxon>
        <taxon>Methylococcaceae</taxon>
        <taxon>Methylobacter</taxon>
    </lineage>
</organism>
<evidence type="ECO:0000313" key="6">
    <source>
        <dbReference type="Proteomes" id="UP000733744"/>
    </source>
</evidence>
<dbReference type="SUPFAM" id="SSF55785">
    <property type="entry name" value="PYP-like sensor domain (PAS domain)"/>
    <property type="match status" value="3"/>
</dbReference>
<dbReference type="SMART" id="SM00086">
    <property type="entry name" value="PAC"/>
    <property type="match status" value="3"/>
</dbReference>